<dbReference type="AlphaFoldDB" id="A0A6J7N2I7"/>
<proteinExistence type="predicted"/>
<evidence type="ECO:0000313" key="2">
    <source>
        <dbReference type="EMBL" id="CAB4986385.1"/>
    </source>
</evidence>
<reference evidence="2" key="1">
    <citation type="submission" date="2020-05" db="EMBL/GenBank/DDBJ databases">
        <authorList>
            <person name="Chiriac C."/>
            <person name="Salcher M."/>
            <person name="Ghai R."/>
            <person name="Kavagutti S V."/>
        </authorList>
    </citation>
    <scope>NUCLEOTIDE SEQUENCE</scope>
</reference>
<name>A0A6J7N2I7_9ZZZZ</name>
<protein>
    <submittedName>
        <fullName evidence="2">Unannotated protein</fullName>
    </submittedName>
</protein>
<feature type="region of interest" description="Disordered" evidence="1">
    <location>
        <begin position="289"/>
        <end position="330"/>
    </location>
</feature>
<organism evidence="2">
    <name type="scientific">freshwater metagenome</name>
    <dbReference type="NCBI Taxonomy" id="449393"/>
    <lineage>
        <taxon>unclassified sequences</taxon>
        <taxon>metagenomes</taxon>
        <taxon>ecological metagenomes</taxon>
    </lineage>
</organism>
<dbReference type="EMBL" id="CAFBON010000075">
    <property type="protein sequence ID" value="CAB4986385.1"/>
    <property type="molecule type" value="Genomic_DNA"/>
</dbReference>
<sequence length="330" mass="36087">MSGGRDIVGDAGGVEAFDVVLGRDEVEPTDALRDRGHVGQHLVVVLDERELPLPLAEHERVAHEHLVRKCPVEPCQQHPATGHDRQSVEHHAFDHRRGARLFLPQRLSVRALHEMWCKLLGPLGLDACGDARPETVCLHEFCRHHPLGGPLRLCGATPDHELRIARAAELLGLALAHADLGEQTRQQRLVHVVWVRRCGVQADVEPGCDLPELAEQVLPLAHAQVIEELVTAETPELVAGQFPLACAQVIPQANEREEVRTVLARKPLVGCGGSLQFLGRPLARVLDGQHGSNDHHLARTAKPVRLEHHAAEPRVNGKPSESLAEVGEVA</sequence>
<evidence type="ECO:0000256" key="1">
    <source>
        <dbReference type="SAM" id="MobiDB-lite"/>
    </source>
</evidence>
<gene>
    <name evidence="2" type="ORF">UFOPK3954_00873</name>
</gene>
<accession>A0A6J7N2I7</accession>